<sequence length="89" mass="10185">GKKRKGPKMMTNATLELKNLLINIIKGYEERSKSGRRDQTAEEQKKVVTRPVKWAGDRTFGDLSYYIKEHQTMDKETKASGIAVQNNKT</sequence>
<feature type="non-terminal residue" evidence="1">
    <location>
        <position position="1"/>
    </location>
</feature>
<dbReference type="EMBL" id="JAFHDT010000014">
    <property type="protein sequence ID" value="KAI7801177.1"/>
    <property type="molecule type" value="Genomic_DNA"/>
</dbReference>
<evidence type="ECO:0000313" key="1">
    <source>
        <dbReference type="EMBL" id="KAI7801177.1"/>
    </source>
</evidence>
<proteinExistence type="predicted"/>
<organism evidence="1 2">
    <name type="scientific">Triplophysa rosa</name>
    <name type="common">Cave loach</name>
    <dbReference type="NCBI Taxonomy" id="992332"/>
    <lineage>
        <taxon>Eukaryota</taxon>
        <taxon>Metazoa</taxon>
        <taxon>Chordata</taxon>
        <taxon>Craniata</taxon>
        <taxon>Vertebrata</taxon>
        <taxon>Euteleostomi</taxon>
        <taxon>Actinopterygii</taxon>
        <taxon>Neopterygii</taxon>
        <taxon>Teleostei</taxon>
        <taxon>Ostariophysi</taxon>
        <taxon>Cypriniformes</taxon>
        <taxon>Nemacheilidae</taxon>
        <taxon>Triplophysa</taxon>
    </lineage>
</organism>
<accession>A0A9W7TPP6</accession>
<gene>
    <name evidence="1" type="ORF">IRJ41_025574</name>
</gene>
<reference evidence="1" key="1">
    <citation type="submission" date="2021-02" db="EMBL/GenBank/DDBJ databases">
        <title>Comparative genomics reveals that relaxation of natural selection precedes convergent phenotypic evolution of cavefish.</title>
        <authorList>
            <person name="Peng Z."/>
        </authorList>
    </citation>
    <scope>NUCLEOTIDE SEQUENCE</scope>
    <source>
        <tissue evidence="1">Muscle</tissue>
    </source>
</reference>
<name>A0A9W7TPP6_TRIRA</name>
<keyword evidence="2" id="KW-1185">Reference proteome</keyword>
<dbReference type="AlphaFoldDB" id="A0A9W7TPP6"/>
<comment type="caution">
    <text evidence="1">The sequence shown here is derived from an EMBL/GenBank/DDBJ whole genome shotgun (WGS) entry which is preliminary data.</text>
</comment>
<evidence type="ECO:0000313" key="2">
    <source>
        <dbReference type="Proteomes" id="UP001059041"/>
    </source>
</evidence>
<protein>
    <submittedName>
        <fullName evidence="1">Uncharacterized protein</fullName>
    </submittedName>
</protein>
<dbReference type="Proteomes" id="UP001059041">
    <property type="component" value="Linkage Group LG14"/>
</dbReference>